<dbReference type="Pfam" id="PF23539">
    <property type="entry name" value="DUF7134"/>
    <property type="match status" value="1"/>
</dbReference>
<dbReference type="Pfam" id="PF07730">
    <property type="entry name" value="HisKA_3"/>
    <property type="match status" value="1"/>
</dbReference>
<comment type="catalytic activity">
    <reaction evidence="1">
        <text>ATP + protein L-histidine = ADP + protein N-phospho-L-histidine.</text>
        <dbReference type="EC" id="2.7.13.3"/>
    </reaction>
</comment>
<dbReference type="InterPro" id="IPR011712">
    <property type="entry name" value="Sig_transdc_His_kin_sub3_dim/P"/>
</dbReference>
<gene>
    <name evidence="12" type="ORF">EHYA_08326</name>
</gene>
<dbReference type="InterPro" id="IPR036890">
    <property type="entry name" value="HATPase_C_sf"/>
</dbReference>
<keyword evidence="3" id="KW-0597">Phosphoprotein</keyword>
<keyword evidence="4" id="KW-0808">Transferase</keyword>
<evidence type="ECO:0000256" key="4">
    <source>
        <dbReference type="ARBA" id="ARBA00022679"/>
    </source>
</evidence>
<proteinExistence type="predicted"/>
<keyword evidence="9" id="KW-0812">Transmembrane</keyword>
<evidence type="ECO:0000256" key="8">
    <source>
        <dbReference type="ARBA" id="ARBA00023012"/>
    </source>
</evidence>
<keyword evidence="13" id="KW-1185">Reference proteome</keyword>
<comment type="caution">
    <text evidence="12">The sequence shown here is derived from an EMBL/GenBank/DDBJ whole genome shotgun (WGS) entry which is preliminary data.</text>
</comment>
<organism evidence="12 13">
    <name type="scientific">Embleya hyalina</name>
    <dbReference type="NCBI Taxonomy" id="516124"/>
    <lineage>
        <taxon>Bacteria</taxon>
        <taxon>Bacillati</taxon>
        <taxon>Actinomycetota</taxon>
        <taxon>Actinomycetes</taxon>
        <taxon>Kitasatosporales</taxon>
        <taxon>Streptomycetaceae</taxon>
        <taxon>Embleya</taxon>
    </lineage>
</organism>
<keyword evidence="9" id="KW-1133">Transmembrane helix</keyword>
<evidence type="ECO:0000313" key="12">
    <source>
        <dbReference type="EMBL" id="GCE00600.1"/>
    </source>
</evidence>
<reference evidence="12 13" key="1">
    <citation type="submission" date="2018-12" db="EMBL/GenBank/DDBJ databases">
        <title>Draft genome sequence of Embleya hyalina NBRC 13850T.</title>
        <authorList>
            <person name="Komaki H."/>
            <person name="Hosoyama A."/>
            <person name="Kimura A."/>
            <person name="Ichikawa N."/>
            <person name="Tamura T."/>
        </authorList>
    </citation>
    <scope>NUCLEOTIDE SEQUENCE [LARGE SCALE GENOMIC DNA]</scope>
    <source>
        <strain evidence="12 13">NBRC 13850</strain>
    </source>
</reference>
<feature type="transmembrane region" description="Helical" evidence="9">
    <location>
        <begin position="31"/>
        <end position="60"/>
    </location>
</feature>
<name>A0A401Z125_9ACTN</name>
<evidence type="ECO:0000256" key="6">
    <source>
        <dbReference type="ARBA" id="ARBA00022777"/>
    </source>
</evidence>
<keyword evidence="9" id="KW-0472">Membrane</keyword>
<dbReference type="AlphaFoldDB" id="A0A401Z125"/>
<sequence length="333" mass="35560">MERAATAIRRLAVRRVPNLRVVGVSPRRADAAITGAVLLGAVLPIVVVPPIVWWTLFAAVATALPLLWRRRAPIAASVVVGAATTVLALDRQLPPLPYGALVCAYTIAASAPSPRRTATLVAGTTAVALSLVVAHEETPYYAYTGMEFATALALGNGTRARRARIEALDERARRLDEERFAAAARERTRIARDMHDVLTHSVGLMLVQADAGPVVVRSDPERAEAIFAAISRTGREAVGQLRQILGVLRVDEEITTRGAQPGIDAVADLVERVRRAGFDATFERHGAPVPVPSDVGLAAYRIVQESITNTLKHARAIACESTCTGRSRPCGSP</sequence>
<keyword evidence="6 12" id="KW-0418">Kinase</keyword>
<keyword evidence="5" id="KW-0547">Nucleotide-binding</keyword>
<evidence type="ECO:0000259" key="10">
    <source>
        <dbReference type="Pfam" id="PF07730"/>
    </source>
</evidence>
<evidence type="ECO:0000256" key="1">
    <source>
        <dbReference type="ARBA" id="ARBA00000085"/>
    </source>
</evidence>
<feature type="domain" description="DUF7134" evidence="11">
    <location>
        <begin position="27"/>
        <end position="162"/>
    </location>
</feature>
<dbReference type="InterPro" id="IPR050482">
    <property type="entry name" value="Sensor_HK_TwoCompSys"/>
</dbReference>
<dbReference type="Gene3D" id="3.30.565.10">
    <property type="entry name" value="Histidine kinase-like ATPase, C-terminal domain"/>
    <property type="match status" value="1"/>
</dbReference>
<keyword evidence="8" id="KW-0902">Two-component regulatory system</keyword>
<protein>
    <recommendedName>
        <fullName evidence="2">histidine kinase</fullName>
        <ecNumber evidence="2">2.7.13.3</ecNumber>
    </recommendedName>
</protein>
<dbReference type="GO" id="GO:0000155">
    <property type="term" value="F:phosphorelay sensor kinase activity"/>
    <property type="evidence" value="ECO:0007669"/>
    <property type="project" value="InterPro"/>
</dbReference>
<evidence type="ECO:0000259" key="11">
    <source>
        <dbReference type="Pfam" id="PF23539"/>
    </source>
</evidence>
<dbReference type="InterPro" id="IPR055558">
    <property type="entry name" value="DUF7134"/>
</dbReference>
<dbReference type="PANTHER" id="PTHR24421">
    <property type="entry name" value="NITRATE/NITRITE SENSOR PROTEIN NARX-RELATED"/>
    <property type="match status" value="1"/>
</dbReference>
<evidence type="ECO:0000256" key="9">
    <source>
        <dbReference type="SAM" id="Phobius"/>
    </source>
</evidence>
<keyword evidence="7" id="KW-0067">ATP-binding</keyword>
<dbReference type="EC" id="2.7.13.3" evidence="2"/>
<dbReference type="GO" id="GO:0016020">
    <property type="term" value="C:membrane"/>
    <property type="evidence" value="ECO:0007669"/>
    <property type="project" value="InterPro"/>
</dbReference>
<dbReference type="GO" id="GO:0005524">
    <property type="term" value="F:ATP binding"/>
    <property type="evidence" value="ECO:0007669"/>
    <property type="project" value="UniProtKB-KW"/>
</dbReference>
<dbReference type="GO" id="GO:0046983">
    <property type="term" value="F:protein dimerization activity"/>
    <property type="evidence" value="ECO:0007669"/>
    <property type="project" value="InterPro"/>
</dbReference>
<evidence type="ECO:0000256" key="5">
    <source>
        <dbReference type="ARBA" id="ARBA00022741"/>
    </source>
</evidence>
<feature type="domain" description="Signal transduction histidine kinase subgroup 3 dimerisation and phosphoacceptor" evidence="10">
    <location>
        <begin position="186"/>
        <end position="250"/>
    </location>
</feature>
<evidence type="ECO:0000256" key="3">
    <source>
        <dbReference type="ARBA" id="ARBA00022553"/>
    </source>
</evidence>
<evidence type="ECO:0000256" key="7">
    <source>
        <dbReference type="ARBA" id="ARBA00022840"/>
    </source>
</evidence>
<evidence type="ECO:0000256" key="2">
    <source>
        <dbReference type="ARBA" id="ARBA00012438"/>
    </source>
</evidence>
<dbReference type="Proteomes" id="UP000286931">
    <property type="component" value="Unassembled WGS sequence"/>
</dbReference>
<dbReference type="Gene3D" id="1.20.5.1930">
    <property type="match status" value="1"/>
</dbReference>
<evidence type="ECO:0000313" key="13">
    <source>
        <dbReference type="Proteomes" id="UP000286931"/>
    </source>
</evidence>
<accession>A0A401Z125</accession>
<dbReference type="PANTHER" id="PTHR24421:SF10">
    <property type="entry name" value="NITRATE_NITRITE SENSOR PROTEIN NARQ"/>
    <property type="match status" value="1"/>
</dbReference>
<dbReference type="EMBL" id="BIFH01000041">
    <property type="protein sequence ID" value="GCE00600.1"/>
    <property type="molecule type" value="Genomic_DNA"/>
</dbReference>